<dbReference type="Proteomes" id="UP000190539">
    <property type="component" value="Unassembled WGS sequence"/>
</dbReference>
<dbReference type="Pfam" id="PF17765">
    <property type="entry name" value="MLTR_LBD"/>
    <property type="match status" value="1"/>
</dbReference>
<dbReference type="InterPro" id="IPR001387">
    <property type="entry name" value="Cro/C1-type_HTH"/>
</dbReference>
<dbReference type="STRING" id="83656.B1H18_09695"/>
<feature type="domain" description="HTH cro/C1-type" evidence="1">
    <location>
        <begin position="13"/>
        <end position="85"/>
    </location>
</feature>
<organism evidence="2 3">
    <name type="scientific">Streptomyces tsukubensis</name>
    <dbReference type="NCBI Taxonomy" id="83656"/>
    <lineage>
        <taxon>Bacteria</taxon>
        <taxon>Bacillati</taxon>
        <taxon>Actinomycetota</taxon>
        <taxon>Actinomycetes</taxon>
        <taxon>Kitasatosporales</taxon>
        <taxon>Streptomycetaceae</taxon>
        <taxon>Streptomyces</taxon>
    </lineage>
</organism>
<dbReference type="OrthoDB" id="3542608at2"/>
<dbReference type="EMBL" id="MVFC01000005">
    <property type="protein sequence ID" value="OON81069.1"/>
    <property type="molecule type" value="Genomic_DNA"/>
</dbReference>
<proteinExistence type="predicted"/>
<dbReference type="Gene3D" id="3.30.450.180">
    <property type="match status" value="1"/>
</dbReference>
<protein>
    <recommendedName>
        <fullName evidence="1">HTH cro/C1-type domain-containing protein</fullName>
    </recommendedName>
</protein>
<dbReference type="SUPFAM" id="SSF47413">
    <property type="entry name" value="lambda repressor-like DNA-binding domains"/>
    <property type="match status" value="1"/>
</dbReference>
<dbReference type="Gene3D" id="1.10.260.40">
    <property type="entry name" value="lambda repressor-like DNA-binding domains"/>
    <property type="match status" value="1"/>
</dbReference>
<evidence type="ECO:0000259" key="1">
    <source>
        <dbReference type="SMART" id="SM00530"/>
    </source>
</evidence>
<dbReference type="AlphaFoldDB" id="A0A1V4AC97"/>
<dbReference type="SMART" id="SM00530">
    <property type="entry name" value="HTH_XRE"/>
    <property type="match status" value="1"/>
</dbReference>
<dbReference type="InterPro" id="IPR010982">
    <property type="entry name" value="Lambda_DNA-bd_dom_sf"/>
</dbReference>
<reference evidence="2 3" key="1">
    <citation type="submission" date="2017-02" db="EMBL/GenBank/DDBJ databases">
        <title>Draft Genome Sequence of Streptomyces tsukubaensis F601, a Producer of the immunosuppressant tacrolimus FK506.</title>
        <authorList>
            <person name="Zong G."/>
            <person name="Zhong C."/>
            <person name="Fu J."/>
            <person name="Qin R."/>
            <person name="Cao G."/>
        </authorList>
    </citation>
    <scope>NUCLEOTIDE SEQUENCE [LARGE SCALE GENOMIC DNA]</scope>
    <source>
        <strain evidence="2 3">F601</strain>
    </source>
</reference>
<evidence type="ECO:0000313" key="2">
    <source>
        <dbReference type="EMBL" id="OON81069.1"/>
    </source>
</evidence>
<dbReference type="CDD" id="cd00093">
    <property type="entry name" value="HTH_XRE"/>
    <property type="match status" value="1"/>
</dbReference>
<gene>
    <name evidence="2" type="ORF">B1H18_09695</name>
</gene>
<sequence>MPTGRQLKEIGQFLKARRAEVNPTEVGLPRAGVRRTPGLRREEVALLAGVGVSWYTWIEQGRAENVSAEVLGAISRVLSLDDTQRQYMWRLAGLGSSHFALSSQPDGETFTPFVDNWLPNPAYIADRMWNVVVANSAACELLALGSGCGNLMEDFFLNPQTRSRYAEWEQDAATMVARFRAHTANHSGDRLLEAMVDRLLARSDQFAKLWSAQEVREDSCGIDLLQHPRAGELSLRRTTLDFTPRLGLRLTVFMAVPGTRAERALPLLTLSRDVSSTAA</sequence>
<comment type="caution">
    <text evidence="2">The sequence shown here is derived from an EMBL/GenBank/DDBJ whole genome shotgun (WGS) entry which is preliminary data.</text>
</comment>
<dbReference type="PANTHER" id="PTHR35010">
    <property type="entry name" value="BLL4672 PROTEIN-RELATED"/>
    <property type="match status" value="1"/>
</dbReference>
<name>A0A1V4AC97_9ACTN</name>
<accession>A0A1V4AC97</accession>
<dbReference type="RefSeq" id="WP_077966708.1">
    <property type="nucleotide sequence ID" value="NZ_CP045178.1"/>
</dbReference>
<dbReference type="InterPro" id="IPR041413">
    <property type="entry name" value="MLTR_LBD"/>
</dbReference>
<dbReference type="PANTHER" id="PTHR35010:SF3">
    <property type="entry name" value="BLL4873 PROTEIN"/>
    <property type="match status" value="1"/>
</dbReference>
<evidence type="ECO:0000313" key="3">
    <source>
        <dbReference type="Proteomes" id="UP000190539"/>
    </source>
</evidence>
<dbReference type="Pfam" id="PF13560">
    <property type="entry name" value="HTH_31"/>
    <property type="match status" value="1"/>
</dbReference>
<keyword evidence="3" id="KW-1185">Reference proteome</keyword>
<dbReference type="GO" id="GO:0003677">
    <property type="term" value="F:DNA binding"/>
    <property type="evidence" value="ECO:0007669"/>
    <property type="project" value="InterPro"/>
</dbReference>